<accession>A0A4R2R9P4</accession>
<organism evidence="1 2">
    <name type="scientific">Tamaricihabitans halophyticus</name>
    <dbReference type="NCBI Taxonomy" id="1262583"/>
    <lineage>
        <taxon>Bacteria</taxon>
        <taxon>Bacillati</taxon>
        <taxon>Actinomycetota</taxon>
        <taxon>Actinomycetes</taxon>
        <taxon>Pseudonocardiales</taxon>
        <taxon>Pseudonocardiaceae</taxon>
        <taxon>Tamaricihabitans</taxon>
    </lineage>
</organism>
<evidence type="ECO:0000313" key="1">
    <source>
        <dbReference type="EMBL" id="TCP56125.1"/>
    </source>
</evidence>
<dbReference type="InterPro" id="IPR036689">
    <property type="entry name" value="ESAT-6-like_sf"/>
</dbReference>
<evidence type="ECO:0008006" key="3">
    <source>
        <dbReference type="Google" id="ProtNLM"/>
    </source>
</evidence>
<dbReference type="OrthoDB" id="4562539at2"/>
<dbReference type="RefSeq" id="WP_132874779.1">
    <property type="nucleotide sequence ID" value="NZ_SLXQ01000001.1"/>
</dbReference>
<gene>
    <name evidence="1" type="ORF">EV191_10165</name>
</gene>
<dbReference type="Proteomes" id="UP000294911">
    <property type="component" value="Unassembled WGS sequence"/>
</dbReference>
<dbReference type="Gene3D" id="1.10.287.1060">
    <property type="entry name" value="ESAT-6-like"/>
    <property type="match status" value="1"/>
</dbReference>
<comment type="caution">
    <text evidence="1">The sequence shown here is derived from an EMBL/GenBank/DDBJ whole genome shotgun (WGS) entry which is preliminary data.</text>
</comment>
<keyword evidence="2" id="KW-1185">Reference proteome</keyword>
<dbReference type="EMBL" id="SLXQ01000001">
    <property type="protein sequence ID" value="TCP56125.1"/>
    <property type="molecule type" value="Genomic_DNA"/>
</dbReference>
<dbReference type="AlphaFoldDB" id="A0A4R2R9P4"/>
<proteinExistence type="predicted"/>
<name>A0A4R2R9P4_9PSEU</name>
<dbReference type="SUPFAM" id="SSF140453">
    <property type="entry name" value="EsxAB dimer-like"/>
    <property type="match status" value="1"/>
</dbReference>
<protein>
    <recommendedName>
        <fullName evidence="3">Excreted virulence factor EspC (Type VII ESX diderm)</fullName>
    </recommendedName>
</protein>
<reference evidence="1 2" key="1">
    <citation type="submission" date="2019-03" db="EMBL/GenBank/DDBJ databases">
        <title>Genomic Encyclopedia of Type Strains, Phase IV (KMG-IV): sequencing the most valuable type-strain genomes for metagenomic binning, comparative biology and taxonomic classification.</title>
        <authorList>
            <person name="Goeker M."/>
        </authorList>
    </citation>
    <scope>NUCLEOTIDE SEQUENCE [LARGE SCALE GENOMIC DNA]</scope>
    <source>
        <strain evidence="1 2">DSM 45765</strain>
    </source>
</reference>
<evidence type="ECO:0000313" key="2">
    <source>
        <dbReference type="Proteomes" id="UP000294911"/>
    </source>
</evidence>
<sequence>MPDGFEADVARLESRAGEFDGFAERAKRISGELAERLAASGDCWGTDDVGRSFASAHSEPAGTTSAQLGGLAGQLGEFGAKFASSARDYRAVDTDEAAGFEAGGET</sequence>